<dbReference type="AlphaFoldDB" id="A0A979G6F4"/>
<reference evidence="2" key="1">
    <citation type="submission" date="2009-08" db="EMBL/GenBank/DDBJ databases">
        <title>The complete genome of Chitinophaga pinensis DSM 2588.</title>
        <authorList>
            <consortium name="US DOE Joint Genome Institute (JGI-PGF)"/>
            <person name="Lucas S."/>
            <person name="Copeland A."/>
            <person name="Lapidus A."/>
            <person name="Glavina del Rio T."/>
            <person name="Dalin E."/>
            <person name="Tice H."/>
            <person name="Bruce D."/>
            <person name="Goodwin L."/>
            <person name="Pitluck S."/>
            <person name="Kyrpides N."/>
            <person name="Mavromatis K."/>
            <person name="Ivanova N."/>
            <person name="Mikhailova N."/>
            <person name="Sims D."/>
            <person name="Meinche L."/>
            <person name="Brettin T."/>
            <person name="Detter J.C."/>
            <person name="Han C."/>
            <person name="Larimer F."/>
            <person name="Land M."/>
            <person name="Hauser L."/>
            <person name="Markowitz V."/>
            <person name="Cheng J.-F."/>
            <person name="Hugenholtz P."/>
            <person name="Woyke T."/>
            <person name="Wu D."/>
            <person name="Spring S."/>
            <person name="Klenk H.-P."/>
            <person name="Eisen J.A."/>
        </authorList>
    </citation>
    <scope>NUCLEOTIDE SEQUENCE [LARGE SCALE GENOMIC DNA]</scope>
    <source>
        <strain evidence="2">ATCC 43595 / DSM 2588 / LMG 13176 / NBRC 15968 / NCIMB 11800 / UQM 2034</strain>
    </source>
</reference>
<protein>
    <submittedName>
        <fullName evidence="1">Uncharacterized protein</fullName>
    </submittedName>
</protein>
<name>A0A979G6F4_CHIPD</name>
<reference evidence="1 2" key="2">
    <citation type="journal article" date="2010" name="Stand. Genomic Sci.">
        <title>Complete genome sequence of Chitinophaga pinensis type strain (UQM 2034).</title>
        <authorList>
            <person name="Glavina Del Rio T."/>
            <person name="Abt B."/>
            <person name="Spring S."/>
            <person name="Lapidus A."/>
            <person name="Nolan M."/>
            <person name="Tice H."/>
            <person name="Copeland A."/>
            <person name="Cheng J.F."/>
            <person name="Chen F."/>
            <person name="Bruce D."/>
            <person name="Goodwin L."/>
            <person name="Pitluck S."/>
            <person name="Ivanova N."/>
            <person name="Mavromatis K."/>
            <person name="Mikhailova N."/>
            <person name="Pati A."/>
            <person name="Chen A."/>
            <person name="Palaniappan K."/>
            <person name="Land M."/>
            <person name="Hauser L."/>
            <person name="Chang Y.J."/>
            <person name="Jeffries C.D."/>
            <person name="Chain P."/>
            <person name="Saunders E."/>
            <person name="Detter J.C."/>
            <person name="Brettin T."/>
            <person name="Rohde M."/>
            <person name="Goker M."/>
            <person name="Bristow J."/>
            <person name="Eisen J.A."/>
            <person name="Markowitz V."/>
            <person name="Hugenholtz P."/>
            <person name="Kyrpides N.C."/>
            <person name="Klenk H.P."/>
            <person name="Lucas S."/>
        </authorList>
    </citation>
    <scope>NUCLEOTIDE SEQUENCE [LARGE SCALE GENOMIC DNA]</scope>
    <source>
        <strain evidence="2">ATCC 43595 / DSM 2588 / LMG 13176 / NBRC 15968 / NCIMB 11800 / UQM 2034</strain>
    </source>
</reference>
<gene>
    <name evidence="1" type="ordered locus">Cpin_4083</name>
</gene>
<evidence type="ECO:0000313" key="2">
    <source>
        <dbReference type="Proteomes" id="UP000002215"/>
    </source>
</evidence>
<dbReference type="KEGG" id="cpi:Cpin_4083"/>
<dbReference type="Proteomes" id="UP000002215">
    <property type="component" value="Chromosome"/>
</dbReference>
<accession>A0A979G6F4</accession>
<evidence type="ECO:0000313" key="1">
    <source>
        <dbReference type="EMBL" id="ACU61543.1"/>
    </source>
</evidence>
<sequence>MGVSLLTSELRFFKKIQFDEQGVKYATYLYVHTQFEAILLFS</sequence>
<dbReference type="EMBL" id="CP001699">
    <property type="protein sequence ID" value="ACU61543.1"/>
    <property type="molecule type" value="Genomic_DNA"/>
</dbReference>
<organism evidence="1 2">
    <name type="scientific">Chitinophaga pinensis (strain ATCC 43595 / DSM 2588 / LMG 13176 / NBRC 15968 / NCIMB 11800 / UQM 2034)</name>
    <dbReference type="NCBI Taxonomy" id="485918"/>
    <lineage>
        <taxon>Bacteria</taxon>
        <taxon>Pseudomonadati</taxon>
        <taxon>Bacteroidota</taxon>
        <taxon>Chitinophagia</taxon>
        <taxon>Chitinophagales</taxon>
        <taxon>Chitinophagaceae</taxon>
        <taxon>Chitinophaga</taxon>
    </lineage>
</organism>
<proteinExistence type="predicted"/>